<dbReference type="InterPro" id="IPR001296">
    <property type="entry name" value="Glyco_trans_1"/>
</dbReference>
<dbReference type="Proteomes" id="UP000018877">
    <property type="component" value="Unassembled WGS sequence"/>
</dbReference>
<evidence type="ECO:0000313" key="4">
    <source>
        <dbReference type="Proteomes" id="UP000018877"/>
    </source>
</evidence>
<dbReference type="RefSeq" id="WP_024029578.1">
    <property type="nucleotide sequence ID" value="NZ_ALAN01000092.1"/>
</dbReference>
<keyword evidence="4" id="KW-1185">Reference proteome</keyword>
<proteinExistence type="predicted"/>
<accession>A0AB94IKL9</accession>
<dbReference type="CDD" id="cd03811">
    <property type="entry name" value="GT4_GT28_WabH-like"/>
    <property type="match status" value="1"/>
</dbReference>
<gene>
    <name evidence="3" type="ORF">BAVI_16997</name>
</gene>
<dbReference type="GO" id="GO:0016757">
    <property type="term" value="F:glycosyltransferase activity"/>
    <property type="evidence" value="ECO:0007669"/>
    <property type="project" value="InterPro"/>
</dbReference>
<dbReference type="PANTHER" id="PTHR12526">
    <property type="entry name" value="GLYCOSYLTRANSFERASE"/>
    <property type="match status" value="1"/>
</dbReference>
<dbReference type="EMBL" id="ALAN01000092">
    <property type="protein sequence ID" value="ETI67547.1"/>
    <property type="molecule type" value="Genomic_DNA"/>
</dbReference>
<dbReference type="Gene3D" id="3.40.50.2000">
    <property type="entry name" value="Glycogen Phosphorylase B"/>
    <property type="match status" value="2"/>
</dbReference>
<evidence type="ECO:0000313" key="3">
    <source>
        <dbReference type="EMBL" id="ETI67547.1"/>
    </source>
</evidence>
<reference evidence="3 4" key="1">
    <citation type="journal article" date="2014" name="Environ. Microbiol.">
        <title>The nitrate-ammonifying and nosZ-carrying bacterium Bacillus vireti is a potent source and sink for nitric and nitrous oxide under high nitrate conditions.</title>
        <authorList>
            <person name="Mania D."/>
            <person name="Heylen K."/>
            <person name="van Spanning R.J."/>
            <person name="Frostegard A."/>
        </authorList>
    </citation>
    <scope>NUCLEOTIDE SEQUENCE [LARGE SCALE GENOMIC DNA]</scope>
    <source>
        <strain evidence="3 4">LMG 21834</strain>
    </source>
</reference>
<dbReference type="AlphaFoldDB" id="A0AB94IKL9"/>
<feature type="domain" description="Glycosyltransferase subfamily 4-like N-terminal" evidence="2">
    <location>
        <begin position="13"/>
        <end position="201"/>
    </location>
</feature>
<protein>
    <submittedName>
        <fullName evidence="3">Capsular polysaccharide biosynthsis protein</fullName>
    </submittedName>
</protein>
<dbReference type="Pfam" id="PF13439">
    <property type="entry name" value="Glyco_transf_4"/>
    <property type="match status" value="1"/>
</dbReference>
<dbReference type="InterPro" id="IPR028098">
    <property type="entry name" value="Glyco_trans_4-like_N"/>
</dbReference>
<sequence length="388" mass="44845">MTKIVIVTRRLVMGGIEKALISMLKAIPEDKYEVTVLVMGTGGELEDEIPNHVKVECLFGYESTTIEKLRNCIKEGKLIRAFKIGWYTLRAKMTKSVFKQEWYYSKMITMTNSDYDLAIAYHVPASFPVVFVINNIKAKSKVAWIHSDVSWFINFLKPYKEYYEKYDKIFCVSKYAMEKFNEHFPNLKKKTSVFYNLIDLKQMEIMAEKDGGFRDHFDGKRILTVGRLCLQKGQDIIPSILLKLKSEGLKVRWYCIGDGESRSDLESLILKYGLEEHLILLGTKLNPYNFIKQCDIYVQPSRHEGYCISLAEARAFNKPIVTTDFVGAREQIEHGKNGLIIDFDENEIFTAVKTLIDNTDLCEMFEHNLKRANVNHTSELKGLFDNIV</sequence>
<organism evidence="3 4">
    <name type="scientific">Neobacillus vireti LMG 21834</name>
    <dbReference type="NCBI Taxonomy" id="1131730"/>
    <lineage>
        <taxon>Bacteria</taxon>
        <taxon>Bacillati</taxon>
        <taxon>Bacillota</taxon>
        <taxon>Bacilli</taxon>
        <taxon>Bacillales</taxon>
        <taxon>Bacillaceae</taxon>
        <taxon>Neobacillus</taxon>
    </lineage>
</organism>
<evidence type="ECO:0000259" key="1">
    <source>
        <dbReference type="Pfam" id="PF00534"/>
    </source>
</evidence>
<feature type="domain" description="Glycosyl transferase family 1" evidence="1">
    <location>
        <begin position="219"/>
        <end position="369"/>
    </location>
</feature>
<dbReference type="Pfam" id="PF00534">
    <property type="entry name" value="Glycos_transf_1"/>
    <property type="match status" value="1"/>
</dbReference>
<name>A0AB94IKL9_9BACI</name>
<comment type="caution">
    <text evidence="3">The sequence shown here is derived from an EMBL/GenBank/DDBJ whole genome shotgun (WGS) entry which is preliminary data.</text>
</comment>
<evidence type="ECO:0000259" key="2">
    <source>
        <dbReference type="Pfam" id="PF13439"/>
    </source>
</evidence>
<dbReference type="PANTHER" id="PTHR12526:SF630">
    <property type="entry name" value="GLYCOSYLTRANSFERASE"/>
    <property type="match status" value="1"/>
</dbReference>
<dbReference type="SUPFAM" id="SSF53756">
    <property type="entry name" value="UDP-Glycosyltransferase/glycogen phosphorylase"/>
    <property type="match status" value="1"/>
</dbReference>